<evidence type="ECO:0000259" key="6">
    <source>
        <dbReference type="PROSITE" id="PS51194"/>
    </source>
</evidence>
<evidence type="ECO:0000256" key="1">
    <source>
        <dbReference type="ARBA" id="ARBA00022741"/>
    </source>
</evidence>
<reference evidence="7 8" key="1">
    <citation type="submission" date="2017-09" db="EMBL/GenBank/DDBJ databases">
        <title>Large-scale bioinformatics analysis of Bacillus genomes uncovers conserved roles of natural products in bacterial physiology.</title>
        <authorList>
            <consortium name="Agbiome Team Llc"/>
            <person name="Bleich R.M."/>
            <person name="Grubbs K.J."/>
            <person name="Santa Maria K.C."/>
            <person name="Allen S.E."/>
            <person name="Farag S."/>
            <person name="Shank E.A."/>
            <person name="Bowers A."/>
        </authorList>
    </citation>
    <scope>NUCLEOTIDE SEQUENCE [LARGE SCALE GENOMIC DNA]</scope>
    <source>
        <strain evidence="7 8">AFS002368</strain>
    </source>
</reference>
<dbReference type="Gene3D" id="3.40.50.300">
    <property type="entry name" value="P-loop containing nucleotide triphosphate hydrolases"/>
    <property type="match status" value="2"/>
</dbReference>
<evidence type="ECO:0000256" key="3">
    <source>
        <dbReference type="ARBA" id="ARBA00022806"/>
    </source>
</evidence>
<dbReference type="InterPro" id="IPR011545">
    <property type="entry name" value="DEAD/DEAH_box_helicase_dom"/>
</dbReference>
<dbReference type="SMART" id="SM00490">
    <property type="entry name" value="HELICc"/>
    <property type="match status" value="1"/>
</dbReference>
<dbReference type="InterPro" id="IPR001650">
    <property type="entry name" value="Helicase_C-like"/>
</dbReference>
<organism evidence="7 8">
    <name type="scientific">Bacillus cereus</name>
    <dbReference type="NCBI Taxonomy" id="1396"/>
    <lineage>
        <taxon>Bacteria</taxon>
        <taxon>Bacillati</taxon>
        <taxon>Bacillota</taxon>
        <taxon>Bacilli</taxon>
        <taxon>Bacillales</taxon>
        <taxon>Bacillaceae</taxon>
        <taxon>Bacillus</taxon>
        <taxon>Bacillus cereus group</taxon>
    </lineage>
</organism>
<dbReference type="AlphaFoldDB" id="A0A2B2FMW9"/>
<dbReference type="GO" id="GO:0004386">
    <property type="term" value="F:helicase activity"/>
    <property type="evidence" value="ECO:0007669"/>
    <property type="project" value="UniProtKB-KW"/>
</dbReference>
<dbReference type="PROSITE" id="PS51192">
    <property type="entry name" value="HELICASE_ATP_BIND_1"/>
    <property type="match status" value="1"/>
</dbReference>
<dbReference type="Pfam" id="PF00271">
    <property type="entry name" value="Helicase_C"/>
    <property type="match status" value="1"/>
</dbReference>
<dbReference type="PROSITE" id="PS51194">
    <property type="entry name" value="HELICASE_CTER"/>
    <property type="match status" value="1"/>
</dbReference>
<keyword evidence="3 7" id="KW-0347">Helicase</keyword>
<name>A0A2B2FMW9_BACCE</name>
<keyword evidence="2" id="KW-0378">Hydrolase</keyword>
<keyword evidence="1" id="KW-0547">Nucleotide-binding</keyword>
<dbReference type="GO" id="GO:0005524">
    <property type="term" value="F:ATP binding"/>
    <property type="evidence" value="ECO:0007669"/>
    <property type="project" value="UniProtKB-KW"/>
</dbReference>
<evidence type="ECO:0000256" key="2">
    <source>
        <dbReference type="ARBA" id="ARBA00022801"/>
    </source>
</evidence>
<protein>
    <submittedName>
        <fullName evidence="7">Helicase-like protein</fullName>
    </submittedName>
</protein>
<evidence type="ECO:0000313" key="7">
    <source>
        <dbReference type="EMBL" id="PES90475.1"/>
    </source>
</evidence>
<dbReference type="SMART" id="SM00487">
    <property type="entry name" value="DEXDc"/>
    <property type="match status" value="1"/>
</dbReference>
<dbReference type="EMBL" id="NTZF01000035">
    <property type="protein sequence ID" value="PES90475.1"/>
    <property type="molecule type" value="Genomic_DNA"/>
</dbReference>
<dbReference type="GO" id="GO:0003676">
    <property type="term" value="F:nucleic acid binding"/>
    <property type="evidence" value="ECO:0007669"/>
    <property type="project" value="InterPro"/>
</dbReference>
<dbReference type="SUPFAM" id="SSF52540">
    <property type="entry name" value="P-loop containing nucleoside triphosphate hydrolases"/>
    <property type="match status" value="2"/>
</dbReference>
<sequence length="720" mass="84019">MAADMIKDMDYNYIKTLIANEKLSTEQCFSIFTWINRVLQDEKSESEGRDILLRMLDRKNDLPSEIHSILTDYIEQMGYFPYLPIHDYDVSTKTLLHYEFYRSENIPDIVMHRKQAEVYDAISNQQSVILSAPTSFGKSLLIEEVVASKMYANIVIILPTLALIDETRLKLIKYTDEYKLIFSSKQGLGNKNIFILTPERLLEIESIPGIDFFIIDEFYKLDSSKSEDERLNVLNHAFYRLIKSTRNFYLLGPNISSIPNGFEKEYNCEFIPSNYATVACDEIFIQRKNNQELEQLAELLRTLHEPTMIYCKSPQSAEKNVRDFLLKNKEHLYKNDYHIDAINWIAKNIHPEWLLIEALSYGIAFHHGSMPRHLGRYIVEEFNKGTIKYLFCTSTLIEGINTTAKNVIVFEDRKGTNRISYFDYRNIRGRAGRMTQHFLGKVYSFYSLPDATDESVDIPWYTQDNASDEILIQIADEDLKDSSKDKLKPYTEQDVLDVGIIKKNNNIPVKGQVALAELLQNNLESYHENLNWTNYPSYKQLETCCILIYDYLRFKNSKDFVYSGKQLAYYVHNYVKVQSNMARYIKFFLDNDDKVKTVDQAVQKATKISRNWFEFRLPKLLLGLQQIQESIFMKNGKTCGDYKFYASQIESAFCTPVLSSLQEFGLPISLLKQLEPYLHLKKLEEEEDLDEVIKKIKKLDVDSLPLDAFESKILKDFVRN</sequence>
<gene>
    <name evidence="7" type="ORF">CN491_24300</name>
</gene>
<dbReference type="InterPro" id="IPR027417">
    <property type="entry name" value="P-loop_NTPase"/>
</dbReference>
<dbReference type="GO" id="GO:0016787">
    <property type="term" value="F:hydrolase activity"/>
    <property type="evidence" value="ECO:0007669"/>
    <property type="project" value="UniProtKB-KW"/>
</dbReference>
<keyword evidence="4" id="KW-0067">ATP-binding</keyword>
<dbReference type="PANTHER" id="PTHR47961">
    <property type="entry name" value="DNA POLYMERASE THETA, PUTATIVE (AFU_ORTHOLOGUE AFUA_1G05260)-RELATED"/>
    <property type="match status" value="1"/>
</dbReference>
<evidence type="ECO:0000256" key="4">
    <source>
        <dbReference type="ARBA" id="ARBA00022840"/>
    </source>
</evidence>
<proteinExistence type="predicted"/>
<dbReference type="InterPro" id="IPR050474">
    <property type="entry name" value="Hel308_SKI2-like"/>
</dbReference>
<evidence type="ECO:0000313" key="8">
    <source>
        <dbReference type="Proteomes" id="UP000220900"/>
    </source>
</evidence>
<comment type="caution">
    <text evidence="7">The sequence shown here is derived from an EMBL/GenBank/DDBJ whole genome shotgun (WGS) entry which is preliminary data.</text>
</comment>
<dbReference type="PANTHER" id="PTHR47961:SF6">
    <property type="entry name" value="DNA-DIRECTED DNA POLYMERASE"/>
    <property type="match status" value="1"/>
</dbReference>
<feature type="domain" description="Helicase C-terminal" evidence="6">
    <location>
        <begin position="292"/>
        <end position="496"/>
    </location>
</feature>
<evidence type="ECO:0000259" key="5">
    <source>
        <dbReference type="PROSITE" id="PS51192"/>
    </source>
</evidence>
<dbReference type="Proteomes" id="UP000220900">
    <property type="component" value="Unassembled WGS sequence"/>
</dbReference>
<dbReference type="InterPro" id="IPR014001">
    <property type="entry name" value="Helicase_ATP-bd"/>
</dbReference>
<dbReference type="Pfam" id="PF00270">
    <property type="entry name" value="DEAD"/>
    <property type="match status" value="1"/>
</dbReference>
<accession>A0A2B2FMW9</accession>
<feature type="domain" description="Helicase ATP-binding" evidence="5">
    <location>
        <begin position="119"/>
        <end position="273"/>
    </location>
</feature>